<evidence type="ECO:0000256" key="1">
    <source>
        <dbReference type="SAM" id="MobiDB-lite"/>
    </source>
</evidence>
<sequence length="192" mass="19952">MNTRGMPKDHTVLLAVSLTAAFMLVGGLGWFLTRDSPQEAPRALPSVWPTAHGEALRPVPMPTGELAAALPFSSRGHVLCEAVPEQTWSQVLGGPVLREVTAASCHVVTPELDVTANTAEPAPVTGVEPAGVAVAGHQGTMTSSSGYDATLIVRLADTGEQWRHRSSGSGSRARRASAPSVTSGGWRRGSAP</sequence>
<evidence type="ECO:0000256" key="2">
    <source>
        <dbReference type="SAM" id="Phobius"/>
    </source>
</evidence>
<dbReference type="Proteomes" id="UP001239397">
    <property type="component" value="Chromosome"/>
</dbReference>
<dbReference type="AlphaFoldDB" id="A0A9Y2NP97"/>
<feature type="transmembrane region" description="Helical" evidence="2">
    <location>
        <begin position="12"/>
        <end position="32"/>
    </location>
</feature>
<dbReference type="RefSeq" id="WP_286001618.1">
    <property type="nucleotide sequence ID" value="NZ_CP127295.1"/>
</dbReference>
<organism evidence="3 4">
    <name type="scientific">Amycolatopsis mongoliensis</name>
    <dbReference type="NCBI Taxonomy" id="715475"/>
    <lineage>
        <taxon>Bacteria</taxon>
        <taxon>Bacillati</taxon>
        <taxon>Actinomycetota</taxon>
        <taxon>Actinomycetes</taxon>
        <taxon>Pseudonocardiales</taxon>
        <taxon>Pseudonocardiaceae</taxon>
        <taxon>Amycolatopsis</taxon>
    </lineage>
</organism>
<protein>
    <submittedName>
        <fullName evidence="3">Uncharacterized protein</fullName>
    </submittedName>
</protein>
<keyword evidence="2" id="KW-0812">Transmembrane</keyword>
<keyword evidence="2" id="KW-0472">Membrane</keyword>
<accession>A0A9Y2NP97</accession>
<evidence type="ECO:0000313" key="4">
    <source>
        <dbReference type="Proteomes" id="UP001239397"/>
    </source>
</evidence>
<feature type="region of interest" description="Disordered" evidence="1">
    <location>
        <begin position="161"/>
        <end position="192"/>
    </location>
</feature>
<dbReference type="EMBL" id="CP127295">
    <property type="protein sequence ID" value="WIY05325.1"/>
    <property type="molecule type" value="Genomic_DNA"/>
</dbReference>
<evidence type="ECO:0000313" key="3">
    <source>
        <dbReference type="EMBL" id="WIY05325.1"/>
    </source>
</evidence>
<reference evidence="3 4" key="1">
    <citation type="submission" date="2023-06" db="EMBL/GenBank/DDBJ databases">
        <authorList>
            <person name="Oyuntsetseg B."/>
            <person name="Kim S.B."/>
        </authorList>
    </citation>
    <scope>NUCLEOTIDE SEQUENCE [LARGE SCALE GENOMIC DNA]</scope>
    <source>
        <strain evidence="3 4">4-36</strain>
    </source>
</reference>
<dbReference type="KEGG" id="amog:QRX60_16305"/>
<proteinExistence type="predicted"/>
<gene>
    <name evidence="3" type="ORF">QRX60_16305</name>
</gene>
<keyword evidence="2" id="KW-1133">Transmembrane helix</keyword>
<name>A0A9Y2NP97_9PSEU</name>
<keyword evidence="4" id="KW-1185">Reference proteome</keyword>